<organism evidence="2 4">
    <name type="scientific">Mycobacterium lentiflavum</name>
    <dbReference type="NCBI Taxonomy" id="141349"/>
    <lineage>
        <taxon>Bacteria</taxon>
        <taxon>Bacillati</taxon>
        <taxon>Actinomycetota</taxon>
        <taxon>Actinomycetes</taxon>
        <taxon>Mycobacteriales</taxon>
        <taxon>Mycobacteriaceae</taxon>
        <taxon>Mycobacterium</taxon>
        <taxon>Mycobacterium simiae complex</taxon>
    </lineage>
</organism>
<dbReference type="GO" id="GO:0009116">
    <property type="term" value="P:nucleoside metabolic process"/>
    <property type="evidence" value="ECO:0007669"/>
    <property type="project" value="InterPro"/>
</dbReference>
<dbReference type="Proteomes" id="UP000199251">
    <property type="component" value="Unassembled WGS sequence"/>
</dbReference>
<dbReference type="PANTHER" id="PTHR21234:SF42">
    <property type="entry name" value="PHOSPHORYLASE SUPERFAMILY PROTEIN"/>
    <property type="match status" value="1"/>
</dbReference>
<dbReference type="AlphaFoldDB" id="A0A0E4H230"/>
<dbReference type="Gene3D" id="3.40.50.1580">
    <property type="entry name" value="Nucleoside phosphorylase domain"/>
    <property type="match status" value="1"/>
</dbReference>
<keyword evidence="5" id="KW-1185">Reference proteome</keyword>
<reference evidence="2 4" key="1">
    <citation type="submission" date="2015-03" db="EMBL/GenBank/DDBJ databases">
        <authorList>
            <person name="Urmite Genomes"/>
        </authorList>
    </citation>
    <scope>NUCLEOTIDE SEQUENCE [LARGE SCALE GENOMIC DNA]</scope>
    <source>
        <strain evidence="2 4">CSUR P1491</strain>
    </source>
</reference>
<dbReference type="InterPro" id="IPR035994">
    <property type="entry name" value="Nucleoside_phosphorylase_sf"/>
</dbReference>
<accession>A0A0E4H230</accession>
<name>A0A0E4H230_MYCLN</name>
<dbReference type="GO" id="GO:0003824">
    <property type="term" value="F:catalytic activity"/>
    <property type="evidence" value="ECO:0007669"/>
    <property type="project" value="InterPro"/>
</dbReference>
<evidence type="ECO:0000313" key="5">
    <source>
        <dbReference type="Proteomes" id="UP001055171"/>
    </source>
</evidence>
<dbReference type="Pfam" id="PF01048">
    <property type="entry name" value="PNP_UDP_1"/>
    <property type="match status" value="1"/>
</dbReference>
<protein>
    <submittedName>
        <fullName evidence="2">5'-methylthioadenosine/S-adenosylhomocysteine nucleosidase</fullName>
    </submittedName>
</protein>
<dbReference type="EMBL" id="CTEE01000001">
    <property type="protein sequence ID" value="CQD16630.1"/>
    <property type="molecule type" value="Genomic_DNA"/>
</dbReference>
<dbReference type="PANTHER" id="PTHR21234">
    <property type="entry name" value="PURINE NUCLEOSIDE PHOSPHORYLASE"/>
    <property type="match status" value="1"/>
</dbReference>
<evidence type="ECO:0000259" key="1">
    <source>
        <dbReference type="Pfam" id="PF01048"/>
    </source>
</evidence>
<feature type="domain" description="Nucleoside phosphorylase" evidence="1">
    <location>
        <begin position="11"/>
        <end position="276"/>
    </location>
</feature>
<dbReference type="InterPro" id="IPR000845">
    <property type="entry name" value="Nucleoside_phosphorylase_d"/>
</dbReference>
<dbReference type="STRING" id="141349.BN1232_03603"/>
<evidence type="ECO:0000313" key="4">
    <source>
        <dbReference type="Proteomes" id="UP000199251"/>
    </source>
</evidence>
<evidence type="ECO:0000313" key="3">
    <source>
        <dbReference type="EMBL" id="ULP40725.1"/>
    </source>
</evidence>
<dbReference type="SUPFAM" id="SSF53167">
    <property type="entry name" value="Purine and uridine phosphorylases"/>
    <property type="match status" value="1"/>
</dbReference>
<gene>
    <name evidence="2" type="ORF">BN1232_03603</name>
    <name evidence="3" type="ORF">MJO58_17470</name>
</gene>
<dbReference type="Proteomes" id="UP001055171">
    <property type="component" value="Chromosome"/>
</dbReference>
<reference evidence="3" key="2">
    <citation type="submission" date="2022-08" db="EMBL/GenBank/DDBJ databases">
        <title>Complete genome sequence of 14 non-tuberculosis mycobacteria type-strains.</title>
        <authorList>
            <person name="Igarashi Y."/>
            <person name="Osugi A."/>
            <person name="Mitarai S."/>
        </authorList>
    </citation>
    <scope>NUCLEOTIDE SEQUENCE</scope>
    <source>
        <strain evidence="3">ATCC 51985</strain>
    </source>
</reference>
<dbReference type="EMBL" id="CP092423">
    <property type="protein sequence ID" value="ULP40725.1"/>
    <property type="molecule type" value="Genomic_DNA"/>
</dbReference>
<dbReference type="RefSeq" id="WP_239720164.1">
    <property type="nucleotide sequence ID" value="NZ_CP092423.2"/>
</dbReference>
<evidence type="ECO:0000313" key="2">
    <source>
        <dbReference type="EMBL" id="CQD16630.1"/>
    </source>
</evidence>
<sequence>MTVDSSEQRTLVLTAFPVEADEVLSHTTLDLDPVVVADRRHFYLGSIHGKKVIVAMTGIGMVNATEATDTALTYFSSIVGAVVFSGVAGGAGRTGIADVAVPARWTLDNGKTFRPVDADMLAAAETLSVTLESVKRMRHEPQLLVGGDGCSYDNNNGRAFPGIPLGGTVFGCQPRTAPDRSFFHTGNFFQAAWPWLRHGLISNAKVVSAADPAFDATDSETAAAQAVADARGVPFLGIRAMSDGPGDPLRLPGFPFQFFVYKRVAAVNAARVTAAFLRRWPGA</sequence>
<proteinExistence type="predicted"/>